<proteinExistence type="predicted"/>
<dbReference type="OrthoDB" id="9769158at2"/>
<dbReference type="RefSeq" id="WP_160771286.1">
    <property type="nucleotide sequence ID" value="NZ_WTYV01000002.1"/>
</dbReference>
<dbReference type="Gene3D" id="1.20.1050.10">
    <property type="match status" value="1"/>
</dbReference>
<evidence type="ECO:0000313" key="5">
    <source>
        <dbReference type="EMBL" id="MXO71361.1"/>
    </source>
</evidence>
<dbReference type="InterPro" id="IPR036249">
    <property type="entry name" value="Thioredoxin-like_sf"/>
</dbReference>
<gene>
    <name evidence="5" type="ORF">GRI99_06870</name>
</gene>
<dbReference type="InterPro" id="IPR004045">
    <property type="entry name" value="Glutathione_S-Trfase_N"/>
</dbReference>
<protein>
    <submittedName>
        <fullName evidence="5">Glutathione S-transferase family protein</fullName>
    </submittedName>
</protein>
<dbReference type="CDD" id="cd03190">
    <property type="entry name" value="GST_C_Omega_like"/>
    <property type="match status" value="1"/>
</dbReference>
<feature type="domain" description="GST C-terminal" evidence="4">
    <location>
        <begin position="165"/>
        <end position="289"/>
    </location>
</feature>
<comment type="caution">
    <text evidence="5">The sequence shown here is derived from an EMBL/GenBank/DDBJ whole genome shotgun (WGS) entry which is preliminary data.</text>
</comment>
<evidence type="ECO:0000313" key="6">
    <source>
        <dbReference type="Proteomes" id="UP000466966"/>
    </source>
</evidence>
<dbReference type="Proteomes" id="UP000466966">
    <property type="component" value="Unassembled WGS sequence"/>
</dbReference>
<keyword evidence="6" id="KW-1185">Reference proteome</keyword>
<dbReference type="InterPro" id="IPR040079">
    <property type="entry name" value="Glutathione_S-Trfase"/>
</dbReference>
<dbReference type="InterPro" id="IPR036282">
    <property type="entry name" value="Glutathione-S-Trfase_C_sf"/>
</dbReference>
<dbReference type="InterPro" id="IPR016639">
    <property type="entry name" value="GST_Omega/GSH"/>
</dbReference>
<dbReference type="Pfam" id="PF13409">
    <property type="entry name" value="GST_N_2"/>
    <property type="match status" value="1"/>
</dbReference>
<accession>A0A844YX08</accession>
<feature type="binding site" evidence="2">
    <location>
        <position position="92"/>
    </location>
    <ligand>
        <name>glutathione</name>
        <dbReference type="ChEBI" id="CHEBI:57925"/>
    </ligand>
</feature>
<dbReference type="PIRSF" id="PIRSF015753">
    <property type="entry name" value="GST"/>
    <property type="match status" value="1"/>
</dbReference>
<dbReference type="GO" id="GO:0004364">
    <property type="term" value="F:glutathione transferase activity"/>
    <property type="evidence" value="ECO:0007669"/>
    <property type="project" value="InterPro"/>
</dbReference>
<name>A0A844YX08_9SPHN</name>
<feature type="site" description="Lowers pKa of active site Cys" evidence="3">
    <location>
        <position position="246"/>
    </location>
</feature>
<dbReference type="AlphaFoldDB" id="A0A844YX08"/>
<evidence type="ECO:0000256" key="3">
    <source>
        <dbReference type="PIRSR" id="PIRSR015753-3"/>
    </source>
</evidence>
<feature type="binding site" evidence="2">
    <location>
        <begin position="123"/>
        <end position="126"/>
    </location>
    <ligand>
        <name>glutathione</name>
        <dbReference type="ChEBI" id="CHEBI:57925"/>
    </ligand>
</feature>
<reference evidence="5 6" key="1">
    <citation type="submission" date="2019-12" db="EMBL/GenBank/DDBJ databases">
        <title>Genomic-based taxomic classification of the family Erythrobacteraceae.</title>
        <authorList>
            <person name="Xu L."/>
        </authorList>
    </citation>
    <scope>NUCLEOTIDE SEQUENCE [LARGE SCALE GENOMIC DNA]</scope>
    <source>
        <strain evidence="5 6">M0322</strain>
    </source>
</reference>
<keyword evidence="5" id="KW-0808">Transferase</keyword>
<dbReference type="EMBL" id="WTYV01000002">
    <property type="protein sequence ID" value="MXO71361.1"/>
    <property type="molecule type" value="Genomic_DNA"/>
</dbReference>
<dbReference type="PANTHER" id="PTHR32419:SF6">
    <property type="entry name" value="GLUTATHIONE S-TRANSFERASE OMEGA-LIKE 1-RELATED"/>
    <property type="match status" value="1"/>
</dbReference>
<dbReference type="SFLD" id="SFLDG01148">
    <property type="entry name" value="Xi_(cytGST)"/>
    <property type="match status" value="1"/>
</dbReference>
<dbReference type="InterPro" id="IPR010987">
    <property type="entry name" value="Glutathione-S-Trfase_C-like"/>
</dbReference>
<dbReference type="SUPFAM" id="SSF47616">
    <property type="entry name" value="GST C-terminal domain-like"/>
    <property type="match status" value="1"/>
</dbReference>
<sequence>MAQLYNGVWRDSAPAAEEIGADGQFRRQDAQFRSAISAEPGAEFPAEAGRYRLWVAAVCPWAGRTTALRVLKGLQDIVAIEWALPGLPGQGWIFPRDQFGDTAEGGFPLHRLYTAHDPQMTGKVTVPTLWDDRSQRIVNNESSEIIRLFNAAFDGLTGDRQDFYPEALRPEIDRWNAAIYPALNNGVYRAGFAISQHAYDQAVAGVFAMLDQMEAHLAQHRYLAGEYLTEADWRAFTTLVRFDVGYHGAFKCNRRRIEDYPALRNYLRELYQWPGISETVKLDEIRAGYYQLADKHGIVGVGPDLDLGTPHDRERLAGKGVWLREA</sequence>
<dbReference type="Pfam" id="PF13410">
    <property type="entry name" value="GST_C_2"/>
    <property type="match status" value="1"/>
</dbReference>
<dbReference type="PROSITE" id="PS50405">
    <property type="entry name" value="GST_CTER"/>
    <property type="match status" value="1"/>
</dbReference>
<dbReference type="SFLD" id="SFLDS00019">
    <property type="entry name" value="Glutathione_Transferase_(cytos"/>
    <property type="match status" value="1"/>
</dbReference>
<feature type="active site" description="Proton donor/acceptor" evidence="1">
    <location>
        <position position="188"/>
    </location>
</feature>
<evidence type="ECO:0000256" key="2">
    <source>
        <dbReference type="PIRSR" id="PIRSR015753-2"/>
    </source>
</evidence>
<feature type="active site" description="Nucleophile" evidence="1">
    <location>
        <position position="59"/>
    </location>
</feature>
<evidence type="ECO:0000256" key="1">
    <source>
        <dbReference type="PIRSR" id="PIRSR015753-1"/>
    </source>
</evidence>
<feature type="site" description="Lowers pKa of active site Cys" evidence="3">
    <location>
        <position position="289"/>
    </location>
</feature>
<dbReference type="PANTHER" id="PTHR32419">
    <property type="entry name" value="GLUTATHIONYL-HYDROQUINONE REDUCTASE"/>
    <property type="match status" value="1"/>
</dbReference>
<dbReference type="Gene3D" id="3.40.30.10">
    <property type="entry name" value="Glutaredoxin"/>
    <property type="match status" value="1"/>
</dbReference>
<evidence type="ECO:0000259" key="4">
    <source>
        <dbReference type="PROSITE" id="PS50405"/>
    </source>
</evidence>
<organism evidence="5 6">
    <name type="scientific">Alteraurantiacibacter buctensis</name>
    <dbReference type="NCBI Taxonomy" id="1503981"/>
    <lineage>
        <taxon>Bacteria</taxon>
        <taxon>Pseudomonadati</taxon>
        <taxon>Pseudomonadota</taxon>
        <taxon>Alphaproteobacteria</taxon>
        <taxon>Sphingomonadales</taxon>
        <taxon>Erythrobacteraceae</taxon>
        <taxon>Alteraurantiacibacter</taxon>
    </lineage>
</organism>
<feature type="binding site" evidence="2">
    <location>
        <begin position="141"/>
        <end position="142"/>
    </location>
    <ligand>
        <name>glutathione</name>
        <dbReference type="ChEBI" id="CHEBI:57925"/>
    </ligand>
</feature>
<dbReference type="InterPro" id="IPR047047">
    <property type="entry name" value="GST_Omega-like_C"/>
</dbReference>
<dbReference type="SUPFAM" id="SSF52833">
    <property type="entry name" value="Thioredoxin-like"/>
    <property type="match status" value="1"/>
</dbReference>
<dbReference type="SFLD" id="SFLDG01206">
    <property type="entry name" value="Xi.1"/>
    <property type="match status" value="1"/>
</dbReference>
<dbReference type="GO" id="GO:0005737">
    <property type="term" value="C:cytoplasm"/>
    <property type="evidence" value="ECO:0007669"/>
    <property type="project" value="TreeGrafter"/>
</dbReference>